<dbReference type="InterPro" id="IPR023393">
    <property type="entry name" value="START-like_dom_sf"/>
</dbReference>
<organism evidence="2 3">
    <name type="scientific">Flavihumibacter fluminis</name>
    <dbReference type="NCBI Taxonomy" id="2909236"/>
    <lineage>
        <taxon>Bacteria</taxon>
        <taxon>Pseudomonadati</taxon>
        <taxon>Bacteroidota</taxon>
        <taxon>Chitinophagia</taxon>
        <taxon>Chitinophagales</taxon>
        <taxon>Chitinophagaceae</taxon>
        <taxon>Flavihumibacter</taxon>
    </lineage>
</organism>
<accession>A0ABS9BE14</accession>
<dbReference type="Proteomes" id="UP001200145">
    <property type="component" value="Unassembled WGS sequence"/>
</dbReference>
<sequence length="171" mass="19828">MKEKDGIRVWVGPVSGSSYFAFKAEMSLEASEADIVKIIKDVRRYTDWFAFTSSVKLISQNETMHQFLLETDYPWPYANECMQYTMKFDAKQDNKRIITIAGSNSAKSCKYTLKKASGYILLEEKGGNTTITYYFHSEPSQKIPTWLINPRIHEMPFQTFVALRRIILLNQ</sequence>
<dbReference type="Pfam" id="PF01852">
    <property type="entry name" value="START"/>
    <property type="match status" value="1"/>
</dbReference>
<gene>
    <name evidence="2" type="ORF">L0U88_01440</name>
</gene>
<evidence type="ECO:0000313" key="2">
    <source>
        <dbReference type="EMBL" id="MCF1713288.1"/>
    </source>
</evidence>
<comment type="caution">
    <text evidence="2">The sequence shown here is derived from an EMBL/GenBank/DDBJ whole genome shotgun (WGS) entry which is preliminary data.</text>
</comment>
<evidence type="ECO:0000313" key="3">
    <source>
        <dbReference type="Proteomes" id="UP001200145"/>
    </source>
</evidence>
<dbReference type="InterPro" id="IPR002913">
    <property type="entry name" value="START_lipid-bd_dom"/>
</dbReference>
<reference evidence="2 3" key="1">
    <citation type="submission" date="2022-01" db="EMBL/GenBank/DDBJ databases">
        <title>Flavihumibacter sp. nov., isolated from sediment of a river.</title>
        <authorList>
            <person name="Liu H."/>
        </authorList>
    </citation>
    <scope>NUCLEOTIDE SEQUENCE [LARGE SCALE GENOMIC DNA]</scope>
    <source>
        <strain evidence="2 3">RY-1</strain>
    </source>
</reference>
<feature type="domain" description="START" evidence="1">
    <location>
        <begin position="114"/>
        <end position="155"/>
    </location>
</feature>
<dbReference type="SUPFAM" id="SSF55961">
    <property type="entry name" value="Bet v1-like"/>
    <property type="match status" value="1"/>
</dbReference>
<dbReference type="Gene3D" id="3.30.530.20">
    <property type="match status" value="1"/>
</dbReference>
<dbReference type="EMBL" id="JAKEVY010000001">
    <property type="protein sequence ID" value="MCF1713288.1"/>
    <property type="molecule type" value="Genomic_DNA"/>
</dbReference>
<protein>
    <submittedName>
        <fullName evidence="2">START domain-containing protein</fullName>
    </submittedName>
</protein>
<keyword evidence="3" id="KW-1185">Reference proteome</keyword>
<evidence type="ECO:0000259" key="1">
    <source>
        <dbReference type="Pfam" id="PF01852"/>
    </source>
</evidence>
<proteinExistence type="predicted"/>
<dbReference type="RefSeq" id="WP_234863815.1">
    <property type="nucleotide sequence ID" value="NZ_JAKEVY010000001.1"/>
</dbReference>
<name>A0ABS9BE14_9BACT</name>